<dbReference type="InterPro" id="IPR022813">
    <property type="entry name" value="SecD/SecF_arch_bac"/>
</dbReference>
<dbReference type="PROSITE" id="PS50156">
    <property type="entry name" value="SSD"/>
    <property type="match status" value="1"/>
</dbReference>
<dbReference type="GO" id="GO:0006605">
    <property type="term" value="P:protein targeting"/>
    <property type="evidence" value="ECO:0007669"/>
    <property type="project" value="UniProtKB-UniRule"/>
</dbReference>
<keyword evidence="9 10" id="KW-0472">Membrane</keyword>
<dbReference type="InterPro" id="IPR022646">
    <property type="entry name" value="SecD/SecF_CS"/>
</dbReference>
<evidence type="ECO:0000259" key="11">
    <source>
        <dbReference type="PROSITE" id="PS50156"/>
    </source>
</evidence>
<sequence length="296" mass="32828">MQIIKYSKIYLTIAALTTLVGLIAIFTFKLPLGIDFTGGTMVEIKTSQEKSSTQIRGEISEFYKNNLTIQNSGENQFIIKTSPLEESQFKELEENLKNKLSADILRHQQIGGSIGSATTTNAIYAIILSAIFIVIYLSWAFRKVPRSVSPWAFGIIAFVALIHDLSFSFGLFALIGKYSGFELDSSILVAALTILGFSVHDTIVVFDRLRENIIRFPQKSIEENTQSSLMETLARSLNTSLTALLVLVSMIILGGESIKPFILFLAIGIAIGTYSSIFIASPTLVLYQNYKERKKD</sequence>
<keyword evidence="2 10" id="KW-0813">Transport</keyword>
<protein>
    <recommendedName>
        <fullName evidence="10">Protein-export membrane protein SecF</fullName>
    </recommendedName>
</protein>
<dbReference type="Pfam" id="PF02355">
    <property type="entry name" value="SecD_SecF_C"/>
    <property type="match status" value="1"/>
</dbReference>
<keyword evidence="8 10" id="KW-0811">Translocation</keyword>
<dbReference type="EMBL" id="MWBO01000008">
    <property type="protein sequence ID" value="OQA53233.1"/>
    <property type="molecule type" value="Genomic_DNA"/>
</dbReference>
<dbReference type="Pfam" id="PF07549">
    <property type="entry name" value="Sec_GG"/>
    <property type="match status" value="1"/>
</dbReference>
<evidence type="ECO:0000256" key="6">
    <source>
        <dbReference type="ARBA" id="ARBA00022927"/>
    </source>
</evidence>
<dbReference type="SUPFAM" id="SSF82866">
    <property type="entry name" value="Multidrug efflux transporter AcrB transmembrane domain"/>
    <property type="match status" value="1"/>
</dbReference>
<dbReference type="GO" id="GO:0015450">
    <property type="term" value="F:protein-transporting ATPase activity"/>
    <property type="evidence" value="ECO:0007669"/>
    <property type="project" value="InterPro"/>
</dbReference>
<evidence type="ECO:0000256" key="1">
    <source>
        <dbReference type="ARBA" id="ARBA00004651"/>
    </source>
</evidence>
<comment type="subcellular location">
    <subcellularLocation>
        <location evidence="1 10">Cell membrane</location>
        <topology evidence="1 10">Multi-pass membrane protein</topology>
    </subcellularLocation>
</comment>
<dbReference type="PRINTS" id="PR01755">
    <property type="entry name" value="SECFTRNLCASE"/>
</dbReference>
<feature type="transmembrane region" description="Helical" evidence="10">
    <location>
        <begin position="122"/>
        <end position="139"/>
    </location>
</feature>
<dbReference type="InterPro" id="IPR000731">
    <property type="entry name" value="SSD"/>
</dbReference>
<proteinExistence type="inferred from homology"/>
<evidence type="ECO:0000256" key="5">
    <source>
        <dbReference type="ARBA" id="ARBA00022692"/>
    </source>
</evidence>
<dbReference type="PANTHER" id="PTHR30081:SF8">
    <property type="entry name" value="PROTEIN TRANSLOCASE SUBUNIT SECF"/>
    <property type="match status" value="1"/>
</dbReference>
<evidence type="ECO:0000256" key="3">
    <source>
        <dbReference type="ARBA" id="ARBA00022475"/>
    </source>
</evidence>
<reference evidence="12" key="1">
    <citation type="submission" date="2017-02" db="EMBL/GenBank/DDBJ databases">
        <title>Delving into the versatile metabolic prowess of the omnipresent phylum Bacteroidetes.</title>
        <authorList>
            <person name="Nobu M.K."/>
            <person name="Mei R."/>
            <person name="Narihiro T."/>
            <person name="Kuroda K."/>
            <person name="Liu W.-T."/>
        </authorList>
    </citation>
    <scope>NUCLEOTIDE SEQUENCE</scope>
    <source>
        <strain evidence="12">ADurb.Bin280</strain>
    </source>
</reference>
<dbReference type="GO" id="GO:0005886">
    <property type="term" value="C:plasma membrane"/>
    <property type="evidence" value="ECO:0007669"/>
    <property type="project" value="UniProtKB-SubCell"/>
</dbReference>
<dbReference type="GO" id="GO:0065002">
    <property type="term" value="P:intracellular protein transmembrane transport"/>
    <property type="evidence" value="ECO:0007669"/>
    <property type="project" value="UniProtKB-UniRule"/>
</dbReference>
<keyword evidence="6 10" id="KW-0653">Protein transport</keyword>
<organism evidence="12">
    <name type="scientific">candidate division WS2 bacterium ADurb.Bin280</name>
    <dbReference type="NCBI Taxonomy" id="1852829"/>
    <lineage>
        <taxon>Bacteria</taxon>
        <taxon>candidate division WS2</taxon>
    </lineage>
</organism>
<dbReference type="GO" id="GO:0043952">
    <property type="term" value="P:protein transport by the Sec complex"/>
    <property type="evidence" value="ECO:0007669"/>
    <property type="project" value="UniProtKB-UniRule"/>
</dbReference>
<feature type="transmembrane region" description="Helical" evidence="10">
    <location>
        <begin position="151"/>
        <end position="175"/>
    </location>
</feature>
<evidence type="ECO:0000313" key="12">
    <source>
        <dbReference type="EMBL" id="OQA53233.1"/>
    </source>
</evidence>
<name>A0A1V5SG68_9BACT</name>
<evidence type="ECO:0000256" key="7">
    <source>
        <dbReference type="ARBA" id="ARBA00022989"/>
    </source>
</evidence>
<comment type="function">
    <text evidence="10">Part of the Sec protein translocase complex. Interacts with the SecYEG preprotein conducting channel. SecDF uses the proton motive force (PMF) to complete protein translocation after the ATP-dependent function of SecA.</text>
</comment>
<evidence type="ECO:0000256" key="8">
    <source>
        <dbReference type="ARBA" id="ARBA00023010"/>
    </source>
</evidence>
<feature type="transmembrane region" description="Helical" evidence="10">
    <location>
        <begin position="187"/>
        <end position="206"/>
    </location>
</feature>
<keyword evidence="7 10" id="KW-1133">Transmembrane helix</keyword>
<dbReference type="PANTHER" id="PTHR30081">
    <property type="entry name" value="PROTEIN-EXPORT MEMBRANE PROTEIN SEC"/>
    <property type="match status" value="1"/>
</dbReference>
<dbReference type="Proteomes" id="UP000485367">
    <property type="component" value="Unassembled WGS sequence"/>
</dbReference>
<comment type="caution">
    <text evidence="12">The sequence shown here is derived from an EMBL/GenBank/DDBJ whole genome shotgun (WGS) entry which is preliminary data.</text>
</comment>
<evidence type="ECO:0000256" key="2">
    <source>
        <dbReference type="ARBA" id="ARBA00022448"/>
    </source>
</evidence>
<dbReference type="HAMAP" id="MF_01464_B">
    <property type="entry name" value="SecF_B"/>
    <property type="match status" value="1"/>
</dbReference>
<evidence type="ECO:0000256" key="10">
    <source>
        <dbReference type="HAMAP-Rule" id="MF_01464"/>
    </source>
</evidence>
<feature type="transmembrane region" description="Helical" evidence="10">
    <location>
        <begin position="9"/>
        <end position="28"/>
    </location>
</feature>
<keyword evidence="4" id="KW-0997">Cell inner membrane</keyword>
<keyword evidence="3 10" id="KW-1003">Cell membrane</keyword>
<dbReference type="InterPro" id="IPR048634">
    <property type="entry name" value="SecD_SecF_C"/>
</dbReference>
<dbReference type="InterPro" id="IPR022645">
    <property type="entry name" value="SecD/SecF_bac"/>
</dbReference>
<feature type="transmembrane region" description="Helical" evidence="10">
    <location>
        <begin position="261"/>
        <end position="287"/>
    </location>
</feature>
<accession>A0A1V5SG68</accession>
<evidence type="ECO:0000256" key="4">
    <source>
        <dbReference type="ARBA" id="ARBA00022519"/>
    </source>
</evidence>
<gene>
    <name evidence="10" type="primary">secF</name>
    <name evidence="12" type="ORF">BWY43_00160</name>
</gene>
<comment type="similarity">
    <text evidence="10">Belongs to the SecD/SecF family. SecF subfamily.</text>
</comment>
<feature type="transmembrane region" description="Helical" evidence="10">
    <location>
        <begin position="237"/>
        <end position="255"/>
    </location>
</feature>
<dbReference type="NCBIfam" id="TIGR00966">
    <property type="entry name" value="transloc_SecF"/>
    <property type="match status" value="1"/>
</dbReference>
<feature type="domain" description="SSD" evidence="11">
    <location>
        <begin position="122"/>
        <end position="286"/>
    </location>
</feature>
<evidence type="ECO:0000256" key="9">
    <source>
        <dbReference type="ARBA" id="ARBA00023136"/>
    </source>
</evidence>
<dbReference type="AlphaFoldDB" id="A0A1V5SG68"/>
<comment type="subunit">
    <text evidence="10">Forms a complex with SecD. Part of the essential Sec protein translocation apparatus which comprises SecA, SecYEG and auxiliary proteins SecDF. Other proteins may also be involved.</text>
</comment>
<keyword evidence="5 10" id="KW-0812">Transmembrane</keyword>
<dbReference type="InterPro" id="IPR005665">
    <property type="entry name" value="SecF_bac"/>
</dbReference>
<dbReference type="Gene3D" id="1.20.1640.10">
    <property type="entry name" value="Multidrug efflux transporter AcrB transmembrane domain"/>
    <property type="match status" value="1"/>
</dbReference>